<evidence type="ECO:0000313" key="6">
    <source>
        <dbReference type="Proteomes" id="UP000515145"/>
    </source>
</evidence>
<dbReference type="Pfam" id="PF12796">
    <property type="entry name" value="Ank_2"/>
    <property type="match status" value="2"/>
</dbReference>
<dbReference type="Pfam" id="PF07525">
    <property type="entry name" value="SOCS_box"/>
    <property type="match status" value="1"/>
</dbReference>
<dbReference type="Gene3D" id="1.10.750.20">
    <property type="entry name" value="SOCS box"/>
    <property type="match status" value="1"/>
</dbReference>
<dbReference type="PROSITE" id="PS50088">
    <property type="entry name" value="ANK_REPEAT"/>
    <property type="match status" value="4"/>
</dbReference>
<dbReference type="InterPro" id="IPR051165">
    <property type="entry name" value="Multifunctional_ANK_Repeat"/>
</dbReference>
<accession>A0A6P7KDJ7</accession>
<reference evidence="7 8" key="1">
    <citation type="submission" date="2025-04" db="UniProtKB">
        <authorList>
            <consortium name="RefSeq"/>
        </authorList>
    </citation>
    <scope>IDENTIFICATION</scope>
</reference>
<feature type="repeat" description="ANK" evidence="4">
    <location>
        <begin position="182"/>
        <end position="214"/>
    </location>
</feature>
<dbReference type="InterPro" id="IPR036036">
    <property type="entry name" value="SOCS_box-like_dom_sf"/>
</dbReference>
<dbReference type="SMART" id="SM00248">
    <property type="entry name" value="ANK"/>
    <property type="match status" value="9"/>
</dbReference>
<protein>
    <submittedName>
        <fullName evidence="7 8">Ankyrin repeat and SOCS box protein 3-like</fullName>
    </submittedName>
</protein>
<dbReference type="GO" id="GO:0016567">
    <property type="term" value="P:protein ubiquitination"/>
    <property type="evidence" value="ECO:0007669"/>
    <property type="project" value="UniProtKB-UniPathway"/>
</dbReference>
<dbReference type="PANTHER" id="PTHR24123">
    <property type="entry name" value="ANKYRIN REPEAT-CONTAINING"/>
    <property type="match status" value="1"/>
</dbReference>
<dbReference type="AlphaFoldDB" id="A0A6P7KDJ7"/>
<organism evidence="6 7">
    <name type="scientific">Parambassis ranga</name>
    <name type="common">Indian glassy fish</name>
    <dbReference type="NCBI Taxonomy" id="210632"/>
    <lineage>
        <taxon>Eukaryota</taxon>
        <taxon>Metazoa</taxon>
        <taxon>Chordata</taxon>
        <taxon>Craniata</taxon>
        <taxon>Vertebrata</taxon>
        <taxon>Euteleostomi</taxon>
        <taxon>Actinopterygii</taxon>
        <taxon>Neopterygii</taxon>
        <taxon>Teleostei</taxon>
        <taxon>Neoteleostei</taxon>
        <taxon>Acanthomorphata</taxon>
        <taxon>Ovalentaria</taxon>
        <taxon>Ambassidae</taxon>
        <taxon>Parambassis</taxon>
    </lineage>
</organism>
<comment type="pathway">
    <text evidence="1">Protein modification; protein ubiquitination.</text>
</comment>
<evidence type="ECO:0000313" key="7">
    <source>
        <dbReference type="RefSeq" id="XP_028287594.1"/>
    </source>
</evidence>
<dbReference type="SMART" id="SM00969">
    <property type="entry name" value="SOCS_box"/>
    <property type="match status" value="1"/>
</dbReference>
<dbReference type="PROSITE" id="PS50297">
    <property type="entry name" value="ANK_REP_REGION"/>
    <property type="match status" value="4"/>
</dbReference>
<feature type="repeat" description="ANK" evidence="4">
    <location>
        <begin position="83"/>
        <end position="115"/>
    </location>
</feature>
<evidence type="ECO:0000256" key="1">
    <source>
        <dbReference type="ARBA" id="ARBA00004906"/>
    </source>
</evidence>
<dbReference type="InterPro" id="IPR001496">
    <property type="entry name" value="SOCS_box"/>
</dbReference>
<evidence type="ECO:0000313" key="8">
    <source>
        <dbReference type="RefSeq" id="XP_028287595.1"/>
    </source>
</evidence>
<evidence type="ECO:0000256" key="2">
    <source>
        <dbReference type="ARBA" id="ARBA00022737"/>
    </source>
</evidence>
<proteinExistence type="predicted"/>
<dbReference type="GO" id="GO:0035556">
    <property type="term" value="P:intracellular signal transduction"/>
    <property type="evidence" value="ECO:0007669"/>
    <property type="project" value="InterPro"/>
</dbReference>
<gene>
    <name evidence="7 8" type="primary">LOC114452469</name>
</gene>
<sequence length="560" mass="62128">MDFTECYGDTVSSVAAAARSGCRDRVRTLIKRDYSVDCRDNRGWNALHEASAAGSVECVQEILSAVGGSSRHESAYVNSLTHEGESACYLAAQRGHLAVVRLLLKAHANINQLTNDLSCALYAAVDNRHKDVVELLVSKGAEVNRTHTPSCWTCLHQAVYKGHSEIVRILVNVSNLEALDDHRISPLFVAAQYGQKECLEILVNAGANVNTQAADLATPLLLASQEGHQACVDFLLDNGADPNIACSHEWPQLPIHAAAEFGHIGILRRMIAVTDRVCDHNDGMVSPLFVAVHSDQTKSIELLLEEGYSPDAQDCTNTLDFSSPLSLALCQSSNKPYSESVKLLVAAGACLSEEDWMYALATDKTDLLQLILEHRWIPQPETFTSDCIEPQHHGRTVLKLQELRGLLCVALNQVRFAACWLSPLLKGGLEPSLLFQPHMLEQGDSGVLNYLLEFVNWSTLPPSLKHILNQRRAEKSWEPFPHFDSVPSLSHICRLKVRALLGPDQLMRTSIIQQLHVPSPLYDFLKFRDIPEASYTHSPPSPAFNRIQEYRSTHQHRHVL</sequence>
<keyword evidence="2" id="KW-0677">Repeat</keyword>
<feature type="repeat" description="ANK" evidence="4">
    <location>
        <begin position="116"/>
        <end position="148"/>
    </location>
</feature>
<dbReference type="GeneID" id="114452469"/>
<dbReference type="SUPFAM" id="SSF48403">
    <property type="entry name" value="Ankyrin repeat"/>
    <property type="match status" value="1"/>
</dbReference>
<evidence type="ECO:0000259" key="5">
    <source>
        <dbReference type="PROSITE" id="PS50225"/>
    </source>
</evidence>
<evidence type="ECO:0000256" key="4">
    <source>
        <dbReference type="PROSITE-ProRule" id="PRU00023"/>
    </source>
</evidence>
<evidence type="ECO:0000256" key="3">
    <source>
        <dbReference type="ARBA" id="ARBA00023043"/>
    </source>
</evidence>
<dbReference type="InterPro" id="IPR036770">
    <property type="entry name" value="Ankyrin_rpt-contain_sf"/>
</dbReference>
<dbReference type="Pfam" id="PF13637">
    <property type="entry name" value="Ank_4"/>
    <property type="match status" value="1"/>
</dbReference>
<dbReference type="InterPro" id="IPR002110">
    <property type="entry name" value="Ankyrin_rpt"/>
</dbReference>
<dbReference type="SUPFAM" id="SSF158235">
    <property type="entry name" value="SOCS box-like"/>
    <property type="match status" value="1"/>
</dbReference>
<keyword evidence="6" id="KW-1185">Reference proteome</keyword>
<feature type="domain" description="SOCS box" evidence="5">
    <location>
        <begin position="479"/>
        <end position="531"/>
    </location>
</feature>
<dbReference type="RefSeq" id="XP_028287594.1">
    <property type="nucleotide sequence ID" value="XM_028431793.1"/>
</dbReference>
<dbReference type="UniPathway" id="UPA00143"/>
<feature type="repeat" description="ANK" evidence="4">
    <location>
        <begin position="215"/>
        <end position="247"/>
    </location>
</feature>
<keyword evidence="3 4" id="KW-0040">ANK repeat</keyword>
<dbReference type="PROSITE" id="PS50225">
    <property type="entry name" value="SOCS"/>
    <property type="match status" value="1"/>
</dbReference>
<dbReference type="PRINTS" id="PR01415">
    <property type="entry name" value="ANKYRIN"/>
</dbReference>
<dbReference type="RefSeq" id="XP_028287595.1">
    <property type="nucleotide sequence ID" value="XM_028431794.1"/>
</dbReference>
<name>A0A6P7KDJ7_9TELE</name>
<dbReference type="CTD" id="51130"/>
<dbReference type="Proteomes" id="UP000515145">
    <property type="component" value="Chromosome 19"/>
</dbReference>
<dbReference type="Gene3D" id="1.25.40.20">
    <property type="entry name" value="Ankyrin repeat-containing domain"/>
    <property type="match status" value="2"/>
</dbReference>
<dbReference type="PANTHER" id="PTHR24123:SF33">
    <property type="entry name" value="PROTEIN HOS4"/>
    <property type="match status" value="1"/>
</dbReference>
<dbReference type="OrthoDB" id="194358at2759"/>